<keyword evidence="2" id="KW-1185">Reference proteome</keyword>
<proteinExistence type="predicted"/>
<dbReference type="Proteomes" id="UP000053899">
    <property type="component" value="Unassembled WGS sequence"/>
</dbReference>
<gene>
    <name evidence="1" type="ORF">LepocDRAFT_00004400</name>
</gene>
<protein>
    <submittedName>
        <fullName evidence="1">Uncharacterized protein</fullName>
    </submittedName>
</protein>
<evidence type="ECO:0000313" key="1">
    <source>
        <dbReference type="EMBL" id="EIM31703.1"/>
    </source>
</evidence>
<dbReference type="HOGENOM" id="CLU_3044922_0_0_4"/>
<sequence length="54" mass="6188">MTPLSKHPHQGLLSRNLLSRVIRLSIRFRIEISGDAIIKVVSGTVHRLFIHAFR</sequence>
<evidence type="ECO:0000313" key="2">
    <source>
        <dbReference type="Proteomes" id="UP000053899"/>
    </source>
</evidence>
<name>I4Z661_9BURK</name>
<accession>I4Z661</accession>
<reference evidence="1 2" key="1">
    <citation type="submission" date="2012-04" db="EMBL/GenBank/DDBJ databases">
        <title>Improved High-Quality Draft sequence of Leptothrix ochracea L12.</title>
        <authorList>
            <consortium name="US DOE Joint Genome Institute"/>
            <person name="Lucas S."/>
            <person name="Han J."/>
            <person name="Lapidus A."/>
            <person name="Cheng J.-F."/>
            <person name="Goodwin L."/>
            <person name="Pitluck S."/>
            <person name="Peters L."/>
            <person name="Zeytun A."/>
            <person name="Detter J.C."/>
            <person name="Han C."/>
            <person name="Tapia R."/>
            <person name="Land M."/>
            <person name="Hauser L."/>
            <person name="Kyrpides N."/>
            <person name="Ivanova N."/>
            <person name="Pagani I."/>
            <person name="Stepanauskas R."/>
            <person name="Masland D."/>
            <person name="Poulton N."/>
            <person name="Emerson D."/>
            <person name="Fleming E."/>
            <person name="Woyke T."/>
        </authorList>
    </citation>
    <scope>NUCLEOTIDE SEQUENCE [LARGE SCALE GENOMIC DNA]</scope>
    <source>
        <strain evidence="1 2">L12</strain>
    </source>
</reference>
<dbReference type="AlphaFoldDB" id="I4Z661"/>
<organism evidence="1 2">
    <name type="scientific">Leptothrix ochracea L12</name>
    <dbReference type="NCBI Taxonomy" id="735332"/>
    <lineage>
        <taxon>Bacteria</taxon>
        <taxon>Pseudomonadati</taxon>
        <taxon>Pseudomonadota</taxon>
        <taxon>Betaproteobacteria</taxon>
        <taxon>Burkholderiales</taxon>
        <taxon>Sphaerotilaceae</taxon>
        <taxon>Leptothrix</taxon>
    </lineage>
</organism>
<dbReference type="EMBL" id="JH660670">
    <property type="protein sequence ID" value="EIM31703.1"/>
    <property type="molecule type" value="Genomic_DNA"/>
</dbReference>